<dbReference type="EMBL" id="CAJRAF010000001">
    <property type="protein sequence ID" value="CAG4991712.1"/>
    <property type="molecule type" value="Genomic_DNA"/>
</dbReference>
<comment type="caution">
    <text evidence="3">The sequence shown here is derived from an EMBL/GenBank/DDBJ whole genome shotgun (WGS) entry which is preliminary data.</text>
</comment>
<evidence type="ECO:0000259" key="2">
    <source>
        <dbReference type="Pfam" id="PF22013"/>
    </source>
</evidence>
<dbReference type="Proteomes" id="UP000680038">
    <property type="component" value="Unassembled WGS sequence"/>
</dbReference>
<evidence type="ECO:0000313" key="3">
    <source>
        <dbReference type="EMBL" id="CAG4991712.1"/>
    </source>
</evidence>
<reference evidence="3" key="1">
    <citation type="submission" date="2021-04" db="EMBL/GenBank/DDBJ databases">
        <authorList>
            <person name="Rodrigo-Torres L."/>
            <person name="Arahal R. D."/>
            <person name="Lucena T."/>
        </authorList>
    </citation>
    <scope>NUCLEOTIDE SEQUENCE</scope>
    <source>
        <strain evidence="3">CECT 9275</strain>
    </source>
</reference>
<name>A0A916N4I0_9BACT</name>
<dbReference type="RefSeq" id="WP_215237536.1">
    <property type="nucleotide sequence ID" value="NZ_CAJRAF010000001.1"/>
</dbReference>
<dbReference type="InterPro" id="IPR029063">
    <property type="entry name" value="SAM-dependent_MTases_sf"/>
</dbReference>
<dbReference type="SUPFAM" id="SSF53335">
    <property type="entry name" value="S-adenosyl-L-methionine-dependent methyltransferases"/>
    <property type="match status" value="1"/>
</dbReference>
<feature type="domain" description="PG-1098 ferredoxin-like" evidence="2">
    <location>
        <begin position="291"/>
        <end position="334"/>
    </location>
</feature>
<evidence type="ECO:0000313" key="4">
    <source>
        <dbReference type="Proteomes" id="UP000680038"/>
    </source>
</evidence>
<dbReference type="Pfam" id="PF18096">
    <property type="entry name" value="Thump_like"/>
    <property type="match status" value="1"/>
</dbReference>
<feature type="domain" description="THUMP-like" evidence="1">
    <location>
        <begin position="335"/>
        <end position="405"/>
    </location>
</feature>
<accession>A0A916N4I0</accession>
<proteinExistence type="predicted"/>
<keyword evidence="4" id="KW-1185">Reference proteome</keyword>
<sequence>MQKSEQPEPLPVEPFTSDEIEFIRQHIQDDVNQLILRSSIYKNFDIKKLGAQILSRQKAQKKLPEWYDNPVLIFPPPLSIEQSSSEATAKYKSGMIQGRTLMDITGGMGIDSYYLSRSFNKTLYFERNEEVSRCAAYNFEVLKASNISVHTADSIDYIHQKELKSDWIFADPARRGTQQEKVVLLSDCTPDIAASLKTLYAAASNILIKTSPLLDIDLAVKELKGVKEVHIIGLGNECKELLFVLDQENNQPDFLRKVRVLDSRGDTLAAMDFSAASEQQALPCFSDPLSFLYEPHAAVLKAGFYRLTATHFNLNKLAASSHLYTSENCVPNFPGRVFEILAVCKPDIREITKYIGGDKANLTIRNFPGTVHDLRKKWRLKEGGDFYLFATTLTSLKRVVIVTRKISFETH</sequence>
<evidence type="ECO:0000259" key="1">
    <source>
        <dbReference type="Pfam" id="PF18096"/>
    </source>
</evidence>
<dbReference type="InterPro" id="IPR054168">
    <property type="entry name" value="PG_1098_Fer"/>
</dbReference>
<protein>
    <recommendedName>
        <fullName evidence="5">THUMP-like domain-containing protein</fullName>
    </recommendedName>
</protein>
<organism evidence="3 4">
    <name type="scientific">Dyadobacter helix</name>
    <dbReference type="NCBI Taxonomy" id="2822344"/>
    <lineage>
        <taxon>Bacteria</taxon>
        <taxon>Pseudomonadati</taxon>
        <taxon>Bacteroidota</taxon>
        <taxon>Cytophagia</taxon>
        <taxon>Cytophagales</taxon>
        <taxon>Spirosomataceae</taxon>
        <taxon>Dyadobacter</taxon>
    </lineage>
</organism>
<dbReference type="AlphaFoldDB" id="A0A916N4I0"/>
<dbReference type="Gene3D" id="3.40.50.150">
    <property type="entry name" value="Vaccinia Virus protein VP39"/>
    <property type="match status" value="1"/>
</dbReference>
<evidence type="ECO:0008006" key="5">
    <source>
        <dbReference type="Google" id="ProtNLM"/>
    </source>
</evidence>
<dbReference type="InterPro" id="IPR041497">
    <property type="entry name" value="Thump-like"/>
</dbReference>
<dbReference type="Gene3D" id="1.10.10.1110">
    <property type="entry name" value="Methyltransferase PG1098, N-terminal domain"/>
    <property type="match status" value="1"/>
</dbReference>
<gene>
    <name evidence="3" type="ORF">DYBT9275_00816</name>
</gene>
<dbReference type="Pfam" id="PF22013">
    <property type="entry name" value="PG_1098_Fer"/>
    <property type="match status" value="1"/>
</dbReference>